<sequence length="151" mass="17395">MEVDSVHHTIEQKIKNKAIYSPSDYVRFFREAKLHPSPYKVNYLEHSFFQNYSDVCAVKTIRPGKKAGDPQVVDIRGLKYSPDGQILFKLGHDEDWKKLFVRGNSSTVIGDPIPLLTAQKKLTAAKYTHLQQLKMVIPKDLHTFYDLLPHD</sequence>
<name>A0AAV3Y948_9GAST</name>
<evidence type="ECO:0000313" key="2">
    <source>
        <dbReference type="Proteomes" id="UP000735302"/>
    </source>
</evidence>
<comment type="caution">
    <text evidence="1">The sequence shown here is derived from an EMBL/GenBank/DDBJ whole genome shotgun (WGS) entry which is preliminary data.</text>
</comment>
<accession>A0AAV3Y948</accession>
<keyword evidence="2" id="KW-1185">Reference proteome</keyword>
<proteinExistence type="predicted"/>
<organism evidence="1 2">
    <name type="scientific">Plakobranchus ocellatus</name>
    <dbReference type="NCBI Taxonomy" id="259542"/>
    <lineage>
        <taxon>Eukaryota</taxon>
        <taxon>Metazoa</taxon>
        <taxon>Spiralia</taxon>
        <taxon>Lophotrochozoa</taxon>
        <taxon>Mollusca</taxon>
        <taxon>Gastropoda</taxon>
        <taxon>Heterobranchia</taxon>
        <taxon>Euthyneura</taxon>
        <taxon>Panpulmonata</taxon>
        <taxon>Sacoglossa</taxon>
        <taxon>Placobranchoidea</taxon>
        <taxon>Plakobranchidae</taxon>
        <taxon>Plakobranchus</taxon>
    </lineage>
</organism>
<dbReference type="AlphaFoldDB" id="A0AAV3Y948"/>
<protein>
    <submittedName>
        <fullName evidence="1">Uncharacterized protein</fullName>
    </submittedName>
</protein>
<dbReference type="Proteomes" id="UP000735302">
    <property type="component" value="Unassembled WGS sequence"/>
</dbReference>
<evidence type="ECO:0000313" key="1">
    <source>
        <dbReference type="EMBL" id="GFN79037.1"/>
    </source>
</evidence>
<dbReference type="EMBL" id="BLXT01000631">
    <property type="protein sequence ID" value="GFN79037.1"/>
    <property type="molecule type" value="Genomic_DNA"/>
</dbReference>
<gene>
    <name evidence="1" type="ORF">PoB_000554300</name>
</gene>
<reference evidence="1 2" key="1">
    <citation type="journal article" date="2021" name="Elife">
        <title>Chloroplast acquisition without the gene transfer in kleptoplastic sea slugs, Plakobranchus ocellatus.</title>
        <authorList>
            <person name="Maeda T."/>
            <person name="Takahashi S."/>
            <person name="Yoshida T."/>
            <person name="Shimamura S."/>
            <person name="Takaki Y."/>
            <person name="Nagai Y."/>
            <person name="Toyoda A."/>
            <person name="Suzuki Y."/>
            <person name="Arimoto A."/>
            <person name="Ishii H."/>
            <person name="Satoh N."/>
            <person name="Nishiyama T."/>
            <person name="Hasebe M."/>
            <person name="Maruyama T."/>
            <person name="Minagawa J."/>
            <person name="Obokata J."/>
            <person name="Shigenobu S."/>
        </authorList>
    </citation>
    <scope>NUCLEOTIDE SEQUENCE [LARGE SCALE GENOMIC DNA]</scope>
</reference>